<keyword evidence="3" id="KW-1185">Reference proteome</keyword>
<evidence type="ECO:0000313" key="2">
    <source>
        <dbReference type="EMBL" id="KAF1945970.1"/>
    </source>
</evidence>
<dbReference type="EMBL" id="ML976006">
    <property type="protein sequence ID" value="KAF1945970.1"/>
    <property type="molecule type" value="Genomic_DNA"/>
</dbReference>
<dbReference type="AlphaFoldDB" id="A0A6A5T169"/>
<sequence>MLSPETSPITPLEKLPFARQVYCGHQKRTASKCGHDIHPSESKHTPLCPCCTASLARTKLDVVQKKLVAEGGLAPPEYMRDRSWNSAKKGYLVAKQRLEKTRRDDQLRWEREQAWDEAHRRSDSQGTQASPGFQSPMECSVCASMAAVYPTKMAKPQIAKYVTWWEQPGALAADHILVPRTPPKSCNQHRKRARKTTGSETLRQMLCSLRESMHDADDLRRAWGVRNKIESALRRKHGLGSDFHIQADFWDSPIPDLVSRRNYKQIQDEQRMAARRARGNIARPKPPRSSLSYSEISEEVNVDKQWVETLRQKEEREELERDIRKAAETVGYLYFVGGINGMHEWKEYFMQSDRQLVVRMRASDSETTDSSESEDSQDTDDDGDEEEESFDEMELDEK</sequence>
<gene>
    <name evidence="2" type="ORF">EJ02DRAFT_395268</name>
</gene>
<dbReference type="OrthoDB" id="3783520at2759"/>
<organism evidence="2 3">
    <name type="scientific">Clathrospora elynae</name>
    <dbReference type="NCBI Taxonomy" id="706981"/>
    <lineage>
        <taxon>Eukaryota</taxon>
        <taxon>Fungi</taxon>
        <taxon>Dikarya</taxon>
        <taxon>Ascomycota</taxon>
        <taxon>Pezizomycotina</taxon>
        <taxon>Dothideomycetes</taxon>
        <taxon>Pleosporomycetidae</taxon>
        <taxon>Pleosporales</taxon>
        <taxon>Diademaceae</taxon>
        <taxon>Clathrospora</taxon>
    </lineage>
</organism>
<dbReference type="Proteomes" id="UP000800038">
    <property type="component" value="Unassembled WGS sequence"/>
</dbReference>
<accession>A0A6A5T169</accession>
<feature type="region of interest" description="Disordered" evidence="1">
    <location>
        <begin position="360"/>
        <end position="398"/>
    </location>
</feature>
<evidence type="ECO:0000256" key="1">
    <source>
        <dbReference type="SAM" id="MobiDB-lite"/>
    </source>
</evidence>
<feature type="compositionally biased region" description="Acidic residues" evidence="1">
    <location>
        <begin position="366"/>
        <end position="398"/>
    </location>
</feature>
<reference evidence="2" key="1">
    <citation type="journal article" date="2020" name="Stud. Mycol.">
        <title>101 Dothideomycetes genomes: a test case for predicting lifestyles and emergence of pathogens.</title>
        <authorList>
            <person name="Haridas S."/>
            <person name="Albert R."/>
            <person name="Binder M."/>
            <person name="Bloem J."/>
            <person name="Labutti K."/>
            <person name="Salamov A."/>
            <person name="Andreopoulos B."/>
            <person name="Baker S."/>
            <person name="Barry K."/>
            <person name="Bills G."/>
            <person name="Bluhm B."/>
            <person name="Cannon C."/>
            <person name="Castanera R."/>
            <person name="Culley D."/>
            <person name="Daum C."/>
            <person name="Ezra D."/>
            <person name="Gonzalez J."/>
            <person name="Henrissat B."/>
            <person name="Kuo A."/>
            <person name="Liang C."/>
            <person name="Lipzen A."/>
            <person name="Lutzoni F."/>
            <person name="Magnuson J."/>
            <person name="Mondo S."/>
            <person name="Nolan M."/>
            <person name="Ohm R."/>
            <person name="Pangilinan J."/>
            <person name="Park H.-J."/>
            <person name="Ramirez L."/>
            <person name="Alfaro M."/>
            <person name="Sun H."/>
            <person name="Tritt A."/>
            <person name="Yoshinaga Y."/>
            <person name="Zwiers L.-H."/>
            <person name="Turgeon B."/>
            <person name="Goodwin S."/>
            <person name="Spatafora J."/>
            <person name="Crous P."/>
            <person name="Grigoriev I."/>
        </authorList>
    </citation>
    <scope>NUCLEOTIDE SEQUENCE</scope>
    <source>
        <strain evidence="2">CBS 161.51</strain>
    </source>
</reference>
<protein>
    <submittedName>
        <fullName evidence="2">Uncharacterized protein</fullName>
    </submittedName>
</protein>
<proteinExistence type="predicted"/>
<name>A0A6A5T169_9PLEO</name>
<evidence type="ECO:0000313" key="3">
    <source>
        <dbReference type="Proteomes" id="UP000800038"/>
    </source>
</evidence>